<comment type="caution">
    <text evidence="2">The sequence shown here is derived from an EMBL/GenBank/DDBJ whole genome shotgun (WGS) entry which is preliminary data.</text>
</comment>
<dbReference type="Proteomes" id="UP001341840">
    <property type="component" value="Unassembled WGS sequence"/>
</dbReference>
<feature type="compositionally biased region" description="Basic and acidic residues" evidence="1">
    <location>
        <begin position="84"/>
        <end position="93"/>
    </location>
</feature>
<name>A0ABU6XIR8_9FABA</name>
<keyword evidence="3" id="KW-1185">Reference proteome</keyword>
<proteinExistence type="predicted"/>
<sequence>MEKHSYSNPPRKKKGLTAFSTTAKSMEKHSYFVSLRQPKEREDALLYEEDDESLTQEGMHECLEEVEEENKYQEAEDVDQEVEEKEKEQKGVESVHFASSEATPPKLPSELHFKWVNPYDMNCLGPQRYGLIETDGQLKTLCGMLDKKKMESMELNESKFKACSGLLHKLHNNRAKTGWAN</sequence>
<feature type="compositionally biased region" description="Basic and acidic residues" evidence="1">
    <location>
        <begin position="65"/>
        <end position="74"/>
    </location>
</feature>
<feature type="region of interest" description="Disordered" evidence="1">
    <location>
        <begin position="1"/>
        <end position="20"/>
    </location>
</feature>
<dbReference type="EMBL" id="JASCZI010211830">
    <property type="protein sequence ID" value="MED6196989.1"/>
    <property type="molecule type" value="Genomic_DNA"/>
</dbReference>
<reference evidence="2 3" key="1">
    <citation type="journal article" date="2023" name="Plants (Basel)">
        <title>Bridging the Gap: Combining Genomics and Transcriptomics Approaches to Understand Stylosanthes scabra, an Orphan Legume from the Brazilian Caatinga.</title>
        <authorList>
            <person name="Ferreira-Neto J.R.C."/>
            <person name="da Silva M.D."/>
            <person name="Binneck E."/>
            <person name="de Melo N.F."/>
            <person name="da Silva R.H."/>
            <person name="de Melo A.L.T.M."/>
            <person name="Pandolfi V."/>
            <person name="Bustamante F.O."/>
            <person name="Brasileiro-Vidal A.C."/>
            <person name="Benko-Iseppon A.M."/>
        </authorList>
    </citation>
    <scope>NUCLEOTIDE SEQUENCE [LARGE SCALE GENOMIC DNA]</scope>
    <source>
        <tissue evidence="2">Leaves</tissue>
    </source>
</reference>
<accession>A0ABU6XIR8</accession>
<feature type="region of interest" description="Disordered" evidence="1">
    <location>
        <begin position="65"/>
        <end position="104"/>
    </location>
</feature>
<organism evidence="2 3">
    <name type="scientific">Stylosanthes scabra</name>
    <dbReference type="NCBI Taxonomy" id="79078"/>
    <lineage>
        <taxon>Eukaryota</taxon>
        <taxon>Viridiplantae</taxon>
        <taxon>Streptophyta</taxon>
        <taxon>Embryophyta</taxon>
        <taxon>Tracheophyta</taxon>
        <taxon>Spermatophyta</taxon>
        <taxon>Magnoliopsida</taxon>
        <taxon>eudicotyledons</taxon>
        <taxon>Gunneridae</taxon>
        <taxon>Pentapetalae</taxon>
        <taxon>rosids</taxon>
        <taxon>fabids</taxon>
        <taxon>Fabales</taxon>
        <taxon>Fabaceae</taxon>
        <taxon>Papilionoideae</taxon>
        <taxon>50 kb inversion clade</taxon>
        <taxon>dalbergioids sensu lato</taxon>
        <taxon>Dalbergieae</taxon>
        <taxon>Pterocarpus clade</taxon>
        <taxon>Stylosanthes</taxon>
    </lineage>
</organism>
<evidence type="ECO:0000313" key="2">
    <source>
        <dbReference type="EMBL" id="MED6196989.1"/>
    </source>
</evidence>
<protein>
    <submittedName>
        <fullName evidence="2">Uncharacterized protein</fullName>
    </submittedName>
</protein>
<gene>
    <name evidence="2" type="ORF">PIB30_052516</name>
</gene>
<evidence type="ECO:0000256" key="1">
    <source>
        <dbReference type="SAM" id="MobiDB-lite"/>
    </source>
</evidence>
<evidence type="ECO:0000313" key="3">
    <source>
        <dbReference type="Proteomes" id="UP001341840"/>
    </source>
</evidence>